<comment type="caution">
    <text evidence="1">The sequence shown here is derived from an EMBL/GenBank/DDBJ whole genome shotgun (WGS) entry which is preliminary data.</text>
</comment>
<name>A0AAW9R9F1_9GAMM</name>
<evidence type="ECO:0000313" key="1">
    <source>
        <dbReference type="EMBL" id="MEJ8569699.1"/>
    </source>
</evidence>
<evidence type="ECO:0000313" key="2">
    <source>
        <dbReference type="Proteomes" id="UP001359886"/>
    </source>
</evidence>
<keyword evidence="2" id="KW-1185">Reference proteome</keyword>
<reference evidence="1 2" key="1">
    <citation type="submission" date="2024-02" db="EMBL/GenBank/DDBJ databases">
        <title>A novel Wenzhouxiangellaceae bacterium, isolated from coastal sediments.</title>
        <authorList>
            <person name="Du Z.-J."/>
            <person name="Ye Y.-Q."/>
            <person name="Zhang X.-Y."/>
        </authorList>
    </citation>
    <scope>NUCLEOTIDE SEQUENCE [LARGE SCALE GENOMIC DNA]</scope>
    <source>
        <strain evidence="1 2">CH-27</strain>
    </source>
</reference>
<sequence>MPVFFVIAFDMARASGLEARREHCADRLEETDAWLRDAKCS</sequence>
<proteinExistence type="predicted"/>
<dbReference type="EMBL" id="JAZHOG010000017">
    <property type="protein sequence ID" value="MEJ8569699.1"/>
    <property type="molecule type" value="Genomic_DNA"/>
</dbReference>
<dbReference type="Proteomes" id="UP001359886">
    <property type="component" value="Unassembled WGS sequence"/>
</dbReference>
<gene>
    <name evidence="1" type="ORF">V3330_18870</name>
</gene>
<dbReference type="RefSeq" id="WP_354697026.1">
    <property type="nucleotide sequence ID" value="NZ_JAZHOG010000017.1"/>
</dbReference>
<accession>A0AAW9R9F1</accession>
<organism evidence="1 2">
    <name type="scientific">Elongatibacter sediminis</name>
    <dbReference type="NCBI Taxonomy" id="3119006"/>
    <lineage>
        <taxon>Bacteria</taxon>
        <taxon>Pseudomonadati</taxon>
        <taxon>Pseudomonadota</taxon>
        <taxon>Gammaproteobacteria</taxon>
        <taxon>Chromatiales</taxon>
        <taxon>Wenzhouxiangellaceae</taxon>
        <taxon>Elongatibacter</taxon>
    </lineage>
</organism>
<protein>
    <submittedName>
        <fullName evidence="1">Uncharacterized protein</fullName>
    </submittedName>
</protein>
<dbReference type="AlphaFoldDB" id="A0AAW9R9F1"/>